<keyword evidence="2" id="KW-1185">Reference proteome</keyword>
<proteinExistence type="predicted"/>
<protein>
    <submittedName>
        <fullName evidence="1">Uncharacterized protein</fullName>
    </submittedName>
</protein>
<reference evidence="2" key="1">
    <citation type="submission" date="2017-05" db="EMBL/GenBank/DDBJ databases">
        <authorList>
            <person name="Rodrigo-Torres L."/>
            <person name="Arahal R. D."/>
            <person name="Lucena T."/>
        </authorList>
    </citation>
    <scope>NUCLEOTIDE SEQUENCE [LARGE SCALE GENOMIC DNA]</scope>
    <source>
        <strain evidence="2">CECT 8621</strain>
    </source>
</reference>
<gene>
    <name evidence="1" type="ORF">COL8621_03802</name>
</gene>
<name>A0A238L8X7_9RHOB</name>
<evidence type="ECO:0000313" key="2">
    <source>
        <dbReference type="Proteomes" id="UP000202922"/>
    </source>
</evidence>
<dbReference type="EMBL" id="FXYE01000006">
    <property type="protein sequence ID" value="SMX51271.1"/>
    <property type="molecule type" value="Genomic_DNA"/>
</dbReference>
<accession>A0A238L8X7</accession>
<dbReference type="AlphaFoldDB" id="A0A238L8X7"/>
<evidence type="ECO:0000313" key="1">
    <source>
        <dbReference type="EMBL" id="SMX51271.1"/>
    </source>
</evidence>
<sequence>MFFTRAGRVIAWLAVILGGTRIAMALFVVQSGDPSLIPRYLGGGTTGDSINLGIYELTFGIVVGVLTDISRSVANTTGTQS</sequence>
<organism evidence="1 2">
    <name type="scientific">Actibacterium lipolyticum</name>
    <dbReference type="NCBI Taxonomy" id="1524263"/>
    <lineage>
        <taxon>Bacteria</taxon>
        <taxon>Pseudomonadati</taxon>
        <taxon>Pseudomonadota</taxon>
        <taxon>Alphaproteobacteria</taxon>
        <taxon>Rhodobacterales</taxon>
        <taxon>Roseobacteraceae</taxon>
        <taxon>Actibacterium</taxon>
    </lineage>
</organism>
<dbReference type="Proteomes" id="UP000202922">
    <property type="component" value="Unassembled WGS sequence"/>
</dbReference>